<dbReference type="InterPro" id="IPR037523">
    <property type="entry name" value="VOC_core"/>
</dbReference>
<dbReference type="PANTHER" id="PTHR21366:SF22">
    <property type="entry name" value="VOC DOMAIN-CONTAINING PROTEIN"/>
    <property type="match status" value="1"/>
</dbReference>
<keyword evidence="3" id="KW-1185">Reference proteome</keyword>
<dbReference type="PROSITE" id="PS51819">
    <property type="entry name" value="VOC"/>
    <property type="match status" value="1"/>
</dbReference>
<reference evidence="3" key="1">
    <citation type="journal article" date="2019" name="Int. J. Syst. Evol. Microbiol.">
        <title>The Global Catalogue of Microorganisms (GCM) 10K type strain sequencing project: providing services to taxonomists for standard genome sequencing and annotation.</title>
        <authorList>
            <consortium name="The Broad Institute Genomics Platform"/>
            <consortium name="The Broad Institute Genome Sequencing Center for Infectious Disease"/>
            <person name="Wu L."/>
            <person name="Ma J."/>
        </authorList>
    </citation>
    <scope>NUCLEOTIDE SEQUENCE [LARGE SCALE GENOMIC DNA]</scope>
    <source>
        <strain evidence="3">KACC 11588</strain>
    </source>
</reference>
<evidence type="ECO:0000259" key="1">
    <source>
        <dbReference type="PROSITE" id="PS51819"/>
    </source>
</evidence>
<dbReference type="Proteomes" id="UP001596056">
    <property type="component" value="Unassembled WGS sequence"/>
</dbReference>
<dbReference type="SUPFAM" id="SSF54593">
    <property type="entry name" value="Glyoxalase/Bleomycin resistance protein/Dihydroxybiphenyl dioxygenase"/>
    <property type="match status" value="1"/>
</dbReference>
<sequence>MPKPEPPALILETAIYAEDLAAAESFYAGVMGLEVVGRQAGRHLFLRCGAGMLLVFDPRATAVVDPEAPLPVPPHGATGPGHLCFAAEPLGLETWRARLEAAGLPIEAVVDWPRGGRSIYLRDPAGNSLEVAEARIWGG</sequence>
<dbReference type="InterPro" id="IPR029068">
    <property type="entry name" value="Glyas_Bleomycin-R_OHBP_Dase"/>
</dbReference>
<organism evidence="2 3">
    <name type="scientific">Rubellimicrobium aerolatum</name>
    <dbReference type="NCBI Taxonomy" id="490979"/>
    <lineage>
        <taxon>Bacteria</taxon>
        <taxon>Pseudomonadati</taxon>
        <taxon>Pseudomonadota</taxon>
        <taxon>Alphaproteobacteria</taxon>
        <taxon>Rhodobacterales</taxon>
        <taxon>Roseobacteraceae</taxon>
        <taxon>Rubellimicrobium</taxon>
    </lineage>
</organism>
<dbReference type="Gene3D" id="3.10.180.10">
    <property type="entry name" value="2,3-Dihydroxybiphenyl 1,2-Dioxygenase, domain 1"/>
    <property type="match status" value="1"/>
</dbReference>
<proteinExistence type="predicted"/>
<dbReference type="Pfam" id="PF00903">
    <property type="entry name" value="Glyoxalase"/>
    <property type="match status" value="1"/>
</dbReference>
<evidence type="ECO:0000313" key="2">
    <source>
        <dbReference type="EMBL" id="MFC5566317.1"/>
    </source>
</evidence>
<dbReference type="RefSeq" id="WP_209839879.1">
    <property type="nucleotide sequence ID" value="NZ_JAGGJP010000006.1"/>
</dbReference>
<dbReference type="PANTHER" id="PTHR21366">
    <property type="entry name" value="GLYOXALASE FAMILY PROTEIN"/>
    <property type="match status" value="1"/>
</dbReference>
<dbReference type="InterPro" id="IPR004360">
    <property type="entry name" value="Glyas_Fos-R_dOase_dom"/>
</dbReference>
<accession>A0ABW0SBK5</accession>
<comment type="caution">
    <text evidence="2">The sequence shown here is derived from an EMBL/GenBank/DDBJ whole genome shotgun (WGS) entry which is preliminary data.</text>
</comment>
<evidence type="ECO:0000313" key="3">
    <source>
        <dbReference type="Proteomes" id="UP001596056"/>
    </source>
</evidence>
<dbReference type="InterPro" id="IPR050383">
    <property type="entry name" value="GlyoxalaseI/FosfomycinResist"/>
</dbReference>
<feature type="domain" description="VOC" evidence="1">
    <location>
        <begin position="9"/>
        <end position="134"/>
    </location>
</feature>
<dbReference type="EMBL" id="JBHSNA010000005">
    <property type="protein sequence ID" value="MFC5566317.1"/>
    <property type="molecule type" value="Genomic_DNA"/>
</dbReference>
<gene>
    <name evidence="2" type="ORF">ACFPOC_07765</name>
</gene>
<name>A0ABW0SBK5_9RHOB</name>
<protein>
    <submittedName>
        <fullName evidence="2">VOC family protein</fullName>
    </submittedName>
</protein>